<evidence type="ECO:0000256" key="1">
    <source>
        <dbReference type="SAM" id="MobiDB-lite"/>
    </source>
</evidence>
<accession>A0AAV9CG63</accession>
<evidence type="ECO:0000313" key="3">
    <source>
        <dbReference type="Proteomes" id="UP001180020"/>
    </source>
</evidence>
<dbReference type="EMBL" id="JAUJYO010000019">
    <property type="protein sequence ID" value="KAK1287619.1"/>
    <property type="molecule type" value="Genomic_DNA"/>
</dbReference>
<feature type="compositionally biased region" description="Basic and acidic residues" evidence="1">
    <location>
        <begin position="116"/>
        <end position="125"/>
    </location>
</feature>
<dbReference type="AlphaFoldDB" id="A0AAV9CG63"/>
<feature type="region of interest" description="Disordered" evidence="1">
    <location>
        <begin position="87"/>
        <end position="125"/>
    </location>
</feature>
<comment type="caution">
    <text evidence="2">The sequence shown here is derived from an EMBL/GenBank/DDBJ whole genome shotgun (WGS) entry which is preliminary data.</text>
</comment>
<reference evidence="2" key="1">
    <citation type="journal article" date="2023" name="Nat. Commun.">
        <title>Diploid and tetraploid genomes of Acorus and the evolution of monocots.</title>
        <authorList>
            <person name="Ma L."/>
            <person name="Liu K.W."/>
            <person name="Li Z."/>
            <person name="Hsiao Y.Y."/>
            <person name="Qi Y."/>
            <person name="Fu T."/>
            <person name="Tang G.D."/>
            <person name="Zhang D."/>
            <person name="Sun W.H."/>
            <person name="Liu D.K."/>
            <person name="Li Y."/>
            <person name="Chen G.Z."/>
            <person name="Liu X.D."/>
            <person name="Liao X.Y."/>
            <person name="Jiang Y.T."/>
            <person name="Yu X."/>
            <person name="Hao Y."/>
            <person name="Huang J."/>
            <person name="Zhao X.W."/>
            <person name="Ke S."/>
            <person name="Chen Y.Y."/>
            <person name="Wu W.L."/>
            <person name="Hsu J.L."/>
            <person name="Lin Y.F."/>
            <person name="Huang M.D."/>
            <person name="Li C.Y."/>
            <person name="Huang L."/>
            <person name="Wang Z.W."/>
            <person name="Zhao X."/>
            <person name="Zhong W.Y."/>
            <person name="Peng D.H."/>
            <person name="Ahmad S."/>
            <person name="Lan S."/>
            <person name="Zhang J.S."/>
            <person name="Tsai W.C."/>
            <person name="Van de Peer Y."/>
            <person name="Liu Z.J."/>
        </authorList>
    </citation>
    <scope>NUCLEOTIDE SEQUENCE</scope>
    <source>
        <strain evidence="2">CP</strain>
    </source>
</reference>
<organism evidence="2 3">
    <name type="scientific">Acorus calamus</name>
    <name type="common">Sweet flag</name>
    <dbReference type="NCBI Taxonomy" id="4465"/>
    <lineage>
        <taxon>Eukaryota</taxon>
        <taxon>Viridiplantae</taxon>
        <taxon>Streptophyta</taxon>
        <taxon>Embryophyta</taxon>
        <taxon>Tracheophyta</taxon>
        <taxon>Spermatophyta</taxon>
        <taxon>Magnoliopsida</taxon>
        <taxon>Liliopsida</taxon>
        <taxon>Acoraceae</taxon>
        <taxon>Acorus</taxon>
    </lineage>
</organism>
<proteinExistence type="predicted"/>
<gene>
    <name evidence="2" type="ORF">QJS10_CPB19g00373</name>
</gene>
<sequence>MEPNYQHDEVDKSVWEPYLEKVMDHVETNQTRKTYSMSNEIHNTSSPRMFGTGISLRLQQIFGDTVAHGGGSRTTNQLDTSAPIEVTNLDGSQSPMHQFGFGDDDMAESVSPKPPHTSDSKRRKS</sequence>
<dbReference type="Proteomes" id="UP001180020">
    <property type="component" value="Unassembled WGS sequence"/>
</dbReference>
<name>A0AAV9CG63_ACOCL</name>
<evidence type="ECO:0000313" key="2">
    <source>
        <dbReference type="EMBL" id="KAK1287619.1"/>
    </source>
</evidence>
<keyword evidence="3" id="KW-1185">Reference proteome</keyword>
<protein>
    <submittedName>
        <fullName evidence="2">Uncharacterized protein</fullName>
    </submittedName>
</protein>
<reference evidence="2" key="2">
    <citation type="submission" date="2023-06" db="EMBL/GenBank/DDBJ databases">
        <authorList>
            <person name="Ma L."/>
            <person name="Liu K.-W."/>
            <person name="Li Z."/>
            <person name="Hsiao Y.-Y."/>
            <person name="Qi Y."/>
            <person name="Fu T."/>
            <person name="Tang G."/>
            <person name="Zhang D."/>
            <person name="Sun W.-H."/>
            <person name="Liu D.-K."/>
            <person name="Li Y."/>
            <person name="Chen G.-Z."/>
            <person name="Liu X.-D."/>
            <person name="Liao X.-Y."/>
            <person name="Jiang Y.-T."/>
            <person name="Yu X."/>
            <person name="Hao Y."/>
            <person name="Huang J."/>
            <person name="Zhao X.-W."/>
            <person name="Ke S."/>
            <person name="Chen Y.-Y."/>
            <person name="Wu W.-L."/>
            <person name="Hsu J.-L."/>
            <person name="Lin Y.-F."/>
            <person name="Huang M.-D."/>
            <person name="Li C.-Y."/>
            <person name="Huang L."/>
            <person name="Wang Z.-W."/>
            <person name="Zhao X."/>
            <person name="Zhong W.-Y."/>
            <person name="Peng D.-H."/>
            <person name="Ahmad S."/>
            <person name="Lan S."/>
            <person name="Zhang J.-S."/>
            <person name="Tsai W.-C."/>
            <person name="Van De Peer Y."/>
            <person name="Liu Z.-J."/>
        </authorList>
    </citation>
    <scope>NUCLEOTIDE SEQUENCE</scope>
    <source>
        <strain evidence="2">CP</strain>
        <tissue evidence="2">Leaves</tissue>
    </source>
</reference>